<evidence type="ECO:0000256" key="5">
    <source>
        <dbReference type="SAM" id="MobiDB-lite"/>
    </source>
</evidence>
<dbReference type="InterPro" id="IPR000055">
    <property type="entry name" value="Restrct_endonuc_typeI_TRD"/>
</dbReference>
<feature type="coiled-coil region" evidence="4">
    <location>
        <begin position="166"/>
        <end position="196"/>
    </location>
</feature>
<organism evidence="7 8">
    <name type="scientific">Desulfuromonas soudanensis</name>
    <dbReference type="NCBI Taxonomy" id="1603606"/>
    <lineage>
        <taxon>Bacteria</taxon>
        <taxon>Pseudomonadati</taxon>
        <taxon>Thermodesulfobacteriota</taxon>
        <taxon>Desulfuromonadia</taxon>
        <taxon>Desulfuromonadales</taxon>
        <taxon>Desulfuromonadaceae</taxon>
        <taxon>Desulfuromonas</taxon>
    </lineage>
</organism>
<evidence type="ECO:0000256" key="3">
    <source>
        <dbReference type="ARBA" id="ARBA00023125"/>
    </source>
</evidence>
<dbReference type="AlphaFoldDB" id="A0A0M3QFS7"/>
<evidence type="ECO:0000259" key="6">
    <source>
        <dbReference type="Pfam" id="PF01420"/>
    </source>
</evidence>
<sequence>MRNLKNEEICLIPLKDLGVWCGGGTPSKQVSTYWKNGTIPWVSPKDMKVEHISGAEDTITEKAIKESATNLLPPGSVLVVTRSGILRHTFPVAVTDVPVTINQDLKALVPSEGVDPRFVAFALRSFSREILHQCSKQGTTVNSIETKELLRFQIPLFSTEVQTRIVAEIEKQFSRLDEAVANLKRVKSNLKRYKAAVLKAAVEGKLTEEWRRGAIHRAQSLAEYDNQGAKNQGAMNRAPTKPIETGAELLERILAERRKAAGKGKYKEPVGPDTSGLPELPAGWVWATLDQLCPLFVDSAHRTPKYSDAGYPALRPRDVVNGKLNLESAALVPDAEFVIQSVRHEPQAGDIVYSRELSFGWGVELPATVKLCLSQGMCLFRPDKRVSSKYFLHVLNGSFVRTQAERAATGSAHPHINLGDIKSYVFPLAPSAELEVIVFKIEQQLSVVEVAENQLEAQLTRAVRLRQSILKQAFSGQLVPQDPNDEPASVLLERIRNAVGARFIAPKTAPVQSRKTEPEPSGRAQSIAPLHQSDAFTCLDDVTAAILARMQPGREYARVELADPLGLSAGRWNAAIQDLKRTGKVRQTGEKRGARYVLVGTGRGG</sequence>
<dbReference type="EMBL" id="CP010802">
    <property type="protein sequence ID" value="ALC16749.1"/>
    <property type="molecule type" value="Genomic_DNA"/>
</dbReference>
<dbReference type="PANTHER" id="PTHR43140:SF1">
    <property type="entry name" value="TYPE I RESTRICTION ENZYME ECOKI SPECIFICITY SUBUNIT"/>
    <property type="match status" value="1"/>
</dbReference>
<keyword evidence="8" id="KW-1185">Reference proteome</keyword>
<keyword evidence="4" id="KW-0175">Coiled coil</keyword>
<comment type="similarity">
    <text evidence="1">Belongs to the type-I restriction system S methylase family.</text>
</comment>
<reference evidence="7 8" key="1">
    <citation type="submission" date="2015-07" db="EMBL/GenBank/DDBJ databases">
        <title>Isolation and Genomic Characterization of a Novel Halophilic Metal-Reducing Deltaproteobacterium from the Deep Subsurface.</title>
        <authorList>
            <person name="Badalamenti J.P."/>
            <person name="Summers Z.M."/>
            <person name="Gralnick J.A."/>
            <person name="Bond D.R."/>
        </authorList>
    </citation>
    <scope>NUCLEOTIDE SEQUENCE [LARGE SCALE GENOMIC DNA]</scope>
    <source>
        <strain evidence="7 8">WTL</strain>
    </source>
</reference>
<name>A0A0M3QFS7_9BACT</name>
<dbReference type="Pfam" id="PF01420">
    <property type="entry name" value="Methylase_S"/>
    <property type="match status" value="1"/>
</dbReference>
<feature type="domain" description="Type I restriction modification DNA specificity" evidence="6">
    <location>
        <begin position="13"/>
        <end position="171"/>
    </location>
</feature>
<gene>
    <name evidence="7" type="ORF">DSOUD_1980</name>
</gene>
<dbReference type="SUPFAM" id="SSF116734">
    <property type="entry name" value="DNA methylase specificity domain"/>
    <property type="match status" value="2"/>
</dbReference>
<protein>
    <submittedName>
        <fullName evidence="7">Type I restriction modification system DNA specificity domain-containing protein</fullName>
    </submittedName>
</protein>
<dbReference type="InterPro" id="IPR051212">
    <property type="entry name" value="Type-I_RE_S_subunit"/>
</dbReference>
<evidence type="ECO:0000256" key="2">
    <source>
        <dbReference type="ARBA" id="ARBA00022747"/>
    </source>
</evidence>
<dbReference type="PANTHER" id="PTHR43140">
    <property type="entry name" value="TYPE-1 RESTRICTION ENZYME ECOKI SPECIFICITY PROTEIN"/>
    <property type="match status" value="1"/>
</dbReference>
<dbReference type="REBASE" id="125817">
    <property type="entry name" value="S.DspWTLORF1978P"/>
</dbReference>
<accession>A0A0M3QFS7</accession>
<dbReference type="KEGG" id="des:DSOUD_1980"/>
<evidence type="ECO:0000256" key="1">
    <source>
        <dbReference type="ARBA" id="ARBA00010923"/>
    </source>
</evidence>
<dbReference type="CDD" id="cd17249">
    <property type="entry name" value="RMtype1_S_EcoR124I-TRD2-CR2_like"/>
    <property type="match status" value="1"/>
</dbReference>
<proteinExistence type="inferred from homology"/>
<dbReference type="OrthoDB" id="5363772at2"/>
<dbReference type="InterPro" id="IPR044946">
    <property type="entry name" value="Restrct_endonuc_typeI_TRD_sf"/>
</dbReference>
<dbReference type="GO" id="GO:0009307">
    <property type="term" value="P:DNA restriction-modification system"/>
    <property type="evidence" value="ECO:0007669"/>
    <property type="project" value="UniProtKB-KW"/>
</dbReference>
<dbReference type="RefSeq" id="WP_082351187.1">
    <property type="nucleotide sequence ID" value="NZ_CP010802.1"/>
</dbReference>
<keyword evidence="2" id="KW-0680">Restriction system</keyword>
<dbReference type="PATRIC" id="fig|1603606.3.peg.2142"/>
<evidence type="ECO:0000313" key="8">
    <source>
        <dbReference type="Proteomes" id="UP000057158"/>
    </source>
</evidence>
<dbReference type="GO" id="GO:0003677">
    <property type="term" value="F:DNA binding"/>
    <property type="evidence" value="ECO:0007669"/>
    <property type="project" value="UniProtKB-KW"/>
</dbReference>
<evidence type="ECO:0000256" key="4">
    <source>
        <dbReference type="SAM" id="Coils"/>
    </source>
</evidence>
<evidence type="ECO:0000313" key="7">
    <source>
        <dbReference type="EMBL" id="ALC16749.1"/>
    </source>
</evidence>
<keyword evidence="3" id="KW-0238">DNA-binding</keyword>
<dbReference type="Proteomes" id="UP000057158">
    <property type="component" value="Chromosome"/>
</dbReference>
<feature type="region of interest" description="Disordered" evidence="5">
    <location>
        <begin position="506"/>
        <end position="525"/>
    </location>
</feature>
<dbReference type="STRING" id="1603606.DSOUD_1980"/>
<dbReference type="Gene3D" id="3.90.220.20">
    <property type="entry name" value="DNA methylase specificity domains"/>
    <property type="match status" value="2"/>
</dbReference>